<proteinExistence type="predicted"/>
<dbReference type="Proteomes" id="UP000467322">
    <property type="component" value="Unassembled WGS sequence"/>
</dbReference>
<dbReference type="GO" id="GO:0015774">
    <property type="term" value="P:polysaccharide transport"/>
    <property type="evidence" value="ECO:0007669"/>
    <property type="project" value="InterPro"/>
</dbReference>
<evidence type="ECO:0000313" key="2">
    <source>
        <dbReference type="Proteomes" id="UP000467322"/>
    </source>
</evidence>
<dbReference type="RefSeq" id="WP_161352207.1">
    <property type="nucleotide sequence ID" value="NZ_WTUX01000017.1"/>
</dbReference>
<accession>A0A845M3E7</accession>
<gene>
    <name evidence="1" type="ORF">GQE99_13775</name>
</gene>
<dbReference type="InterPro" id="IPR007833">
    <property type="entry name" value="Capsule_polysaccharide_synth"/>
</dbReference>
<comment type="caution">
    <text evidence="1">The sequence shown here is derived from an EMBL/GenBank/DDBJ whole genome shotgun (WGS) entry which is preliminary data.</text>
</comment>
<organism evidence="1 2">
    <name type="scientific">Maritimibacter harenae</name>
    <dbReference type="NCBI Taxonomy" id="2606218"/>
    <lineage>
        <taxon>Bacteria</taxon>
        <taxon>Pseudomonadati</taxon>
        <taxon>Pseudomonadota</taxon>
        <taxon>Alphaproteobacteria</taxon>
        <taxon>Rhodobacterales</taxon>
        <taxon>Roseobacteraceae</taxon>
        <taxon>Maritimibacter</taxon>
    </lineage>
</organism>
<dbReference type="EMBL" id="WTUX01000017">
    <property type="protein sequence ID" value="MZR14086.1"/>
    <property type="molecule type" value="Genomic_DNA"/>
</dbReference>
<dbReference type="CDD" id="cd16440">
    <property type="entry name" value="beta_Kdo_transferase_KpsC_1"/>
    <property type="match status" value="1"/>
</dbReference>
<dbReference type="AlphaFoldDB" id="A0A845M3E7"/>
<dbReference type="Pfam" id="PF05159">
    <property type="entry name" value="Capsule_synth"/>
    <property type="match status" value="3"/>
</dbReference>
<evidence type="ECO:0000313" key="1">
    <source>
        <dbReference type="EMBL" id="MZR14086.1"/>
    </source>
</evidence>
<reference evidence="1 2" key="1">
    <citation type="submission" date="2019-12" db="EMBL/GenBank/DDBJ databases">
        <title>Maritimibacter sp. nov. sp. isolated from sea sand.</title>
        <authorList>
            <person name="Kim J."/>
            <person name="Jeong S.E."/>
            <person name="Jung H.S."/>
            <person name="Jeon C.O."/>
        </authorList>
    </citation>
    <scope>NUCLEOTIDE SEQUENCE [LARGE SCALE GENOMIC DNA]</scope>
    <source>
        <strain evidence="1 2">DP07</strain>
    </source>
</reference>
<sequence>MTPYDRIKAAATEPPSSRRLFVYSGGFLRERRLRRILQLAGWELRLGRPRPEDHVAVWGNAPTAKRGEAVAARTGAGLVRVEDAFLRSVLTGRAGEPPLGLLIDRSGVHFDPSTPSDLERMLATAPLDDSARLARARDAVDRIRHAHLSKYNAFDPATEPPRAPYVLVLDQTRDDASVTASGATMQTFREMLVFAQEEHPGLDVIIKTHPETRGGHRSGYYGPEYAQGRVRLLTDPVSPWALMEGAVGVYTVSSGMGFEAILAGHKPRVFGQPFYSGWGLTQDENPVPRRERRLTRAQLACAALIDYPTWYDPYHDRLCEIEDLLGTLEARARARREDAYGYVAAGIRLWKRAPLTRFFGTGRGMVFAEGSAAVARARKSERHLAVWANRAETLPVPAIRLEDGFIRSRGLGAALTPPLSLVRDDLGIYYDPTRESRLERLIAASERLPEGPRARARRLIERLRKGGVSKYNLDAAAPPDLPPGHRILVPGQVEDDASIRCGTTDVATNLALLRRARAAHPDAVLIYKPHPDVEAGLRDGTVAEDDLRALVDVVARHTDATALIDAVDAVWTMTSTLGFEALVRDTPVTCLGTPFYAGWGLTTDLGPVPERRQARPDLAGLVHAVLIDYPRYHDPVTRTPCPVEIVLDRLEAGDTGHAPTLSLLAKAQGLLAPYTRFWR</sequence>
<dbReference type="CDD" id="cd16439">
    <property type="entry name" value="beta_Kdo_transferase_KpsC_2"/>
    <property type="match status" value="1"/>
</dbReference>
<name>A0A845M3E7_9RHOB</name>
<protein>
    <submittedName>
        <fullName evidence="1">Capsular polysaccharide biosynthesis protein</fullName>
    </submittedName>
</protein>
<keyword evidence="2" id="KW-1185">Reference proteome</keyword>
<dbReference type="GO" id="GO:0000271">
    <property type="term" value="P:polysaccharide biosynthetic process"/>
    <property type="evidence" value="ECO:0007669"/>
    <property type="project" value="InterPro"/>
</dbReference>